<evidence type="ECO:0000313" key="19">
    <source>
        <dbReference type="Proteomes" id="UP001152799"/>
    </source>
</evidence>
<dbReference type="PROSITE" id="PS01359">
    <property type="entry name" value="ZF_PHD_1"/>
    <property type="match status" value="1"/>
</dbReference>
<dbReference type="SMART" id="SM00293">
    <property type="entry name" value="PWWP"/>
    <property type="match status" value="1"/>
</dbReference>
<evidence type="ECO:0000256" key="9">
    <source>
        <dbReference type="ARBA" id="ARBA00023242"/>
    </source>
</evidence>
<feature type="domain" description="Bromo" evidence="13">
    <location>
        <begin position="595"/>
        <end position="665"/>
    </location>
</feature>
<dbReference type="EMBL" id="OU892280">
    <property type="protein sequence ID" value="CAH1129556.1"/>
    <property type="molecule type" value="Genomic_DNA"/>
</dbReference>
<dbReference type="OrthoDB" id="20839at2759"/>
<dbReference type="Pfam" id="PF00855">
    <property type="entry name" value="PWWP"/>
    <property type="match status" value="1"/>
</dbReference>
<evidence type="ECO:0000256" key="12">
    <source>
        <dbReference type="SAM" id="MobiDB-lite"/>
    </source>
</evidence>
<dbReference type="InterPro" id="IPR013087">
    <property type="entry name" value="Znf_C2H2_type"/>
</dbReference>
<dbReference type="Pfam" id="PF13831">
    <property type="entry name" value="PHD_2"/>
    <property type="match status" value="1"/>
</dbReference>
<dbReference type="SUPFAM" id="SSF63748">
    <property type="entry name" value="Tudor/PWWP/MBT"/>
    <property type="match status" value="1"/>
</dbReference>
<dbReference type="PROSITE" id="PS50157">
    <property type="entry name" value="ZINC_FINGER_C2H2_2"/>
    <property type="match status" value="1"/>
</dbReference>
<dbReference type="PROSITE" id="PS00633">
    <property type="entry name" value="BROMODOMAIN_1"/>
    <property type="match status" value="1"/>
</dbReference>
<keyword evidence="19" id="KW-1185">Reference proteome</keyword>
<keyword evidence="2" id="KW-0597">Phosphoprotein</keyword>
<evidence type="ECO:0000259" key="16">
    <source>
        <dbReference type="PROSITE" id="PS50812"/>
    </source>
</evidence>
<evidence type="ECO:0000256" key="4">
    <source>
        <dbReference type="ARBA" id="ARBA00022737"/>
    </source>
</evidence>
<dbReference type="PANTHER" id="PTHR13793:SF107">
    <property type="entry name" value="BROMODOMAIN-CONTAINING PROTEIN HOMOLOG"/>
    <property type="match status" value="1"/>
</dbReference>
<evidence type="ECO:0000313" key="18">
    <source>
        <dbReference type="EMBL" id="CAH1129556.1"/>
    </source>
</evidence>
<evidence type="ECO:0000259" key="13">
    <source>
        <dbReference type="PROSITE" id="PS50014"/>
    </source>
</evidence>
<feature type="compositionally biased region" description="Basic and acidic residues" evidence="12">
    <location>
        <begin position="770"/>
        <end position="783"/>
    </location>
</feature>
<accession>A0A9P0GK57</accession>
<dbReference type="InterPro" id="IPR013083">
    <property type="entry name" value="Znf_RING/FYVE/PHD"/>
</dbReference>
<dbReference type="AlphaFoldDB" id="A0A9P0GK57"/>
<feature type="domain" description="PWWP" evidence="16">
    <location>
        <begin position="944"/>
        <end position="1016"/>
    </location>
</feature>
<evidence type="ECO:0000256" key="6">
    <source>
        <dbReference type="ARBA" id="ARBA00022833"/>
    </source>
</evidence>
<keyword evidence="5 11" id="KW-0863">Zinc-finger</keyword>
<dbReference type="PROSITE" id="PS50014">
    <property type="entry name" value="BROMODOMAIN_2"/>
    <property type="match status" value="1"/>
</dbReference>
<dbReference type="InterPro" id="IPR050701">
    <property type="entry name" value="Histone_Mod_Regulator"/>
</dbReference>
<evidence type="ECO:0000256" key="7">
    <source>
        <dbReference type="ARBA" id="ARBA00022990"/>
    </source>
</evidence>
<protein>
    <recommendedName>
        <fullName evidence="20">Peregrin</fullName>
    </recommendedName>
</protein>
<dbReference type="InterPro" id="IPR019542">
    <property type="entry name" value="Enhancer_polycomb-like_N"/>
</dbReference>
<dbReference type="CDD" id="cd15572">
    <property type="entry name" value="PHD_BRPF"/>
    <property type="match status" value="1"/>
</dbReference>
<sequence length="1074" mass="120501">MGVDIDILEHCRKARAAHGPPYTCPVGKCDRSYKTVCGLQYHLKHHNHDNPTPESPAVPSTPKNKKGRKSTKALGGTTPSIIANAPEPLTFEEAQKMVQFEINGVICRWNINEPLEVISKEDSSTPEASKTEATDTNLDQPIVTPLPTGPPPEPFIQLPEATYKELEDYNICDAPPRPNAYIRFIEKSTEELDGEVEYDVDEEDTAWLSIMNEKREQQGLTPVSVDSLELLMDRLEKESYFQAAVNGHSSGAVVDDDAVCCICMDGECQNTNVILFCDMCNLAVHQDCYGVPYIPEGQWLCRRCLQSPSRPVDCVLCPNQGGAFKQTDRGTWAHVVCALWIPEVRFANTVFLEPIDSIETIPAARWKLYCYVCKQKGVGACIQCHRNSCYSAFHVTCAQQAGLYMRMDAVKGVEIAGQPVMVQKMAYCDAHAPTEAQGDKKEDAKKKMMQARKVLAKKRTSAPVILIPTIPPERIQEIASLVTITKKSQFIQRLIAYWTLKRQHRNGVPLLRRLQSAQGGTRDSNTLNVDTIELCRQLKYWQCLRQDLERARLLCELVRKREKMKLEYTRVCEKVLLVKLKPLEASLGKVLDLVEAKDTNEIFSEPVDLEEVPDYTTVVTEPMDLSTMRQKLKDGFYKDLKSMEKDFDLMISNCLAYNNKDTVFYKAGIKMRDQCGQIFRQATKDLESVGLLESDNNQGKGSGNGREEALASDIDKELENLQGKTGPEVISKLEDLLVRSQTLKHGLARAKRVKGVRSELNKAKRSAAQKNKESKEKDLKTDSESQATVESQSEIDTEQTDQTDVASQSETEKSSINSTSEGGVNRRTAVLFAKKSSTKKDEANEKSDAQSSANKKKKGRFAKKSETPSNVPKTIDPSNLIKEQSNVPDSFKIYRGARETDDEKSDSDNSLSTCYSLNPSDIESDEEDGSDLLAETGIEKILQPLQLVWAKCRGYPWYPALIIDPEIPKGFVHKGVPLPTPPQDVLDLASKSTEHVYLVLFFDAKRTWQWLPADKLELMGIDIENDEAKANEPRKQSNRKAVKKAYENALNYIQQISDASKESDKRQEVQQSKK</sequence>
<evidence type="ECO:0000256" key="5">
    <source>
        <dbReference type="ARBA" id="ARBA00022771"/>
    </source>
</evidence>
<evidence type="ECO:0008006" key="20">
    <source>
        <dbReference type="Google" id="ProtNLM"/>
    </source>
</evidence>
<dbReference type="Gene3D" id="2.30.30.140">
    <property type="match status" value="1"/>
</dbReference>
<keyword evidence="9" id="KW-0539">Nucleus</keyword>
<keyword evidence="7" id="KW-0007">Acetylation</keyword>
<keyword evidence="8 10" id="KW-0103">Bromodomain</keyword>
<feature type="region of interest" description="Disordered" evidence="12">
    <location>
        <begin position="118"/>
        <end position="154"/>
    </location>
</feature>
<feature type="compositionally biased region" description="Basic and acidic residues" evidence="12">
    <location>
        <begin position="118"/>
        <end position="133"/>
    </location>
</feature>
<keyword evidence="4" id="KW-0677">Repeat</keyword>
<feature type="compositionally biased region" description="Basic and acidic residues" evidence="12">
    <location>
        <begin position="838"/>
        <end position="848"/>
    </location>
</feature>
<dbReference type="PROSITE" id="PS50812">
    <property type="entry name" value="PWWP"/>
    <property type="match status" value="1"/>
</dbReference>
<feature type="compositionally biased region" description="Polar residues" evidence="12">
    <location>
        <begin position="802"/>
        <end position="822"/>
    </location>
</feature>
<evidence type="ECO:0000256" key="1">
    <source>
        <dbReference type="ARBA" id="ARBA00004123"/>
    </source>
</evidence>
<dbReference type="InterPro" id="IPR019787">
    <property type="entry name" value="Znf_PHD-finger"/>
</dbReference>
<dbReference type="InterPro" id="IPR011011">
    <property type="entry name" value="Znf_FYVE_PHD"/>
</dbReference>
<organism evidence="18 19">
    <name type="scientific">Ceutorhynchus assimilis</name>
    <name type="common">cabbage seed weevil</name>
    <dbReference type="NCBI Taxonomy" id="467358"/>
    <lineage>
        <taxon>Eukaryota</taxon>
        <taxon>Metazoa</taxon>
        <taxon>Ecdysozoa</taxon>
        <taxon>Arthropoda</taxon>
        <taxon>Hexapoda</taxon>
        <taxon>Insecta</taxon>
        <taxon>Pterygota</taxon>
        <taxon>Neoptera</taxon>
        <taxon>Endopterygota</taxon>
        <taxon>Coleoptera</taxon>
        <taxon>Polyphaga</taxon>
        <taxon>Cucujiformia</taxon>
        <taxon>Curculionidae</taxon>
        <taxon>Ceutorhynchinae</taxon>
        <taxon>Ceutorhynchus</taxon>
    </lineage>
</organism>
<dbReference type="Pfam" id="PF10513">
    <property type="entry name" value="EPL1"/>
    <property type="match status" value="1"/>
</dbReference>
<dbReference type="Pfam" id="PF13832">
    <property type="entry name" value="zf-HC5HC2H_2"/>
    <property type="match status" value="1"/>
</dbReference>
<dbReference type="SMART" id="SM00249">
    <property type="entry name" value="PHD"/>
    <property type="match status" value="2"/>
</dbReference>
<dbReference type="GO" id="GO:0005634">
    <property type="term" value="C:nucleus"/>
    <property type="evidence" value="ECO:0007669"/>
    <property type="project" value="UniProtKB-SubCell"/>
</dbReference>
<dbReference type="PROSITE" id="PS50016">
    <property type="entry name" value="ZF_PHD_2"/>
    <property type="match status" value="1"/>
</dbReference>
<dbReference type="InterPro" id="IPR001487">
    <property type="entry name" value="Bromodomain"/>
</dbReference>
<dbReference type="Gene3D" id="1.20.920.10">
    <property type="entry name" value="Bromodomain-like"/>
    <property type="match status" value="1"/>
</dbReference>
<keyword evidence="6" id="KW-0862">Zinc</keyword>
<evidence type="ECO:0000256" key="3">
    <source>
        <dbReference type="ARBA" id="ARBA00022723"/>
    </source>
</evidence>
<dbReference type="InterPro" id="IPR019786">
    <property type="entry name" value="Zinc_finger_PHD-type_CS"/>
</dbReference>
<dbReference type="InterPro" id="IPR000313">
    <property type="entry name" value="PWWP_dom"/>
</dbReference>
<dbReference type="InterPro" id="IPR018359">
    <property type="entry name" value="Bromodomain_CS"/>
</dbReference>
<dbReference type="Pfam" id="PF00439">
    <property type="entry name" value="Bromodomain"/>
    <property type="match status" value="1"/>
</dbReference>
<proteinExistence type="predicted"/>
<dbReference type="Gene3D" id="3.30.40.10">
    <property type="entry name" value="Zinc/RING finger domain, C3HC4 (zinc finger)"/>
    <property type="match status" value="2"/>
</dbReference>
<dbReference type="CDD" id="cd15670">
    <property type="entry name" value="ePHD_BRPF"/>
    <property type="match status" value="1"/>
</dbReference>
<dbReference type="PANTHER" id="PTHR13793">
    <property type="entry name" value="PHD FINGER PROTEINS"/>
    <property type="match status" value="1"/>
</dbReference>
<gene>
    <name evidence="18" type="ORF">CEUTPL_LOCUS8244</name>
</gene>
<evidence type="ECO:0000259" key="15">
    <source>
        <dbReference type="PROSITE" id="PS50157"/>
    </source>
</evidence>
<dbReference type="SUPFAM" id="SSF47370">
    <property type="entry name" value="Bromodomain"/>
    <property type="match status" value="1"/>
</dbReference>
<dbReference type="InterPro" id="IPR036427">
    <property type="entry name" value="Bromodomain-like_sf"/>
</dbReference>
<comment type="subcellular location">
    <subcellularLocation>
        <location evidence="1">Nucleus</location>
    </subcellularLocation>
</comment>
<reference evidence="18" key="1">
    <citation type="submission" date="2022-01" db="EMBL/GenBank/DDBJ databases">
        <authorList>
            <person name="King R."/>
        </authorList>
    </citation>
    <scope>NUCLEOTIDE SEQUENCE</scope>
</reference>
<dbReference type="Proteomes" id="UP001152799">
    <property type="component" value="Chromosome 4"/>
</dbReference>
<dbReference type="FunFam" id="2.30.30.140:FF:000008">
    <property type="entry name" value="Bromodomain containing 1, isoform CRA_b"/>
    <property type="match status" value="1"/>
</dbReference>
<feature type="region of interest" description="Disordered" evidence="12">
    <location>
        <begin position="748"/>
        <end position="928"/>
    </location>
</feature>
<dbReference type="GO" id="GO:0008270">
    <property type="term" value="F:zinc ion binding"/>
    <property type="evidence" value="ECO:0007669"/>
    <property type="project" value="UniProtKB-KW"/>
</dbReference>
<dbReference type="PROSITE" id="PS51805">
    <property type="entry name" value="EPHD"/>
    <property type="match status" value="1"/>
</dbReference>
<evidence type="ECO:0000256" key="8">
    <source>
        <dbReference type="ARBA" id="ARBA00023117"/>
    </source>
</evidence>
<dbReference type="SUPFAM" id="SSF57903">
    <property type="entry name" value="FYVE/PHD zinc finger"/>
    <property type="match status" value="1"/>
</dbReference>
<feature type="domain" description="PHD-type" evidence="17">
    <location>
        <begin position="311"/>
        <end position="432"/>
    </location>
</feature>
<name>A0A9P0GK57_9CUCU</name>
<dbReference type="GO" id="GO:0006357">
    <property type="term" value="P:regulation of transcription by RNA polymerase II"/>
    <property type="evidence" value="ECO:0007669"/>
    <property type="project" value="TreeGrafter"/>
</dbReference>
<evidence type="ECO:0000256" key="11">
    <source>
        <dbReference type="PROSITE-ProRule" id="PRU00042"/>
    </source>
</evidence>
<feature type="domain" description="PHD-type" evidence="14">
    <location>
        <begin position="257"/>
        <end position="307"/>
    </location>
</feature>
<evidence type="ECO:0000256" key="2">
    <source>
        <dbReference type="ARBA" id="ARBA00022553"/>
    </source>
</evidence>
<feature type="compositionally biased region" description="Polar residues" evidence="12">
    <location>
        <begin position="908"/>
        <end position="919"/>
    </location>
</feature>
<dbReference type="SMART" id="SM00297">
    <property type="entry name" value="BROMO"/>
    <property type="match status" value="1"/>
</dbReference>
<dbReference type="PRINTS" id="PR00503">
    <property type="entry name" value="BROMODOMAIN"/>
</dbReference>
<dbReference type="InterPro" id="IPR001965">
    <property type="entry name" value="Znf_PHD"/>
</dbReference>
<dbReference type="FunFam" id="3.30.40.10:FF:000008">
    <property type="entry name" value="Bromodomain containing 1, isoform CRA_a"/>
    <property type="match status" value="1"/>
</dbReference>
<keyword evidence="3" id="KW-0479">Metal-binding</keyword>
<evidence type="ECO:0000256" key="10">
    <source>
        <dbReference type="PROSITE-ProRule" id="PRU00035"/>
    </source>
</evidence>
<dbReference type="PROSITE" id="PS00028">
    <property type="entry name" value="ZINC_FINGER_C2H2_1"/>
    <property type="match status" value="1"/>
</dbReference>
<dbReference type="CDD" id="cd05839">
    <property type="entry name" value="PWWP_BRPF"/>
    <property type="match status" value="1"/>
</dbReference>
<dbReference type="FunFam" id="3.30.40.10:FF:000007">
    <property type="entry name" value="Bromodomain containing 1, isoform CRA_b"/>
    <property type="match status" value="1"/>
</dbReference>
<evidence type="ECO:0000259" key="17">
    <source>
        <dbReference type="PROSITE" id="PS51805"/>
    </source>
</evidence>
<dbReference type="InterPro" id="IPR034732">
    <property type="entry name" value="EPHD"/>
</dbReference>
<feature type="domain" description="C2H2-type" evidence="15">
    <location>
        <begin position="22"/>
        <end position="51"/>
    </location>
</feature>
<evidence type="ECO:0000259" key="14">
    <source>
        <dbReference type="PROSITE" id="PS50016"/>
    </source>
</evidence>
<feature type="region of interest" description="Disordered" evidence="12">
    <location>
        <begin position="44"/>
        <end position="81"/>
    </location>
</feature>